<gene>
    <name evidence="8" type="ORF">TIFTF001_027703</name>
</gene>
<dbReference type="GO" id="GO:0004497">
    <property type="term" value="F:monooxygenase activity"/>
    <property type="evidence" value="ECO:0007669"/>
    <property type="project" value="UniProtKB-KW"/>
</dbReference>
<evidence type="ECO:0000256" key="2">
    <source>
        <dbReference type="ARBA" id="ARBA00022617"/>
    </source>
</evidence>
<dbReference type="SUPFAM" id="SSF48264">
    <property type="entry name" value="Cytochrome P450"/>
    <property type="match status" value="1"/>
</dbReference>
<evidence type="ECO:0000256" key="7">
    <source>
        <dbReference type="RuleBase" id="RU000461"/>
    </source>
</evidence>
<evidence type="ECO:0000256" key="4">
    <source>
        <dbReference type="ARBA" id="ARBA00023002"/>
    </source>
</evidence>
<dbReference type="EMBL" id="BTGU01000079">
    <property type="protein sequence ID" value="GMN58596.1"/>
    <property type="molecule type" value="Genomic_DNA"/>
</dbReference>
<evidence type="ECO:0000256" key="1">
    <source>
        <dbReference type="ARBA" id="ARBA00010617"/>
    </source>
</evidence>
<dbReference type="Gene3D" id="1.10.630.10">
    <property type="entry name" value="Cytochrome P450"/>
    <property type="match status" value="2"/>
</dbReference>
<dbReference type="GO" id="GO:0005506">
    <property type="term" value="F:iron ion binding"/>
    <property type="evidence" value="ECO:0007669"/>
    <property type="project" value="InterPro"/>
</dbReference>
<evidence type="ECO:0000256" key="3">
    <source>
        <dbReference type="ARBA" id="ARBA00022723"/>
    </source>
</evidence>
<dbReference type="InterPro" id="IPR001128">
    <property type="entry name" value="Cyt_P450"/>
</dbReference>
<dbReference type="PANTHER" id="PTHR47953">
    <property type="entry name" value="OS08G0105600 PROTEIN"/>
    <property type="match status" value="1"/>
</dbReference>
<dbReference type="AlphaFoldDB" id="A0AA88J0M2"/>
<comment type="caution">
    <text evidence="8">The sequence shown here is derived from an EMBL/GenBank/DDBJ whole genome shotgun (WGS) entry which is preliminary data.</text>
</comment>
<dbReference type="Gramene" id="FCD_00013134-RA">
    <property type="protein sequence ID" value="FCD_00013134-RA:cds"/>
    <property type="gene ID" value="FCD_00013134"/>
</dbReference>
<sequence length="204" mass="22800">MVALGRDFSGGGKYDEYGFEKLLEDYQELLGALGVGESFPSMELVHILTGIKSRLVRTFESFDRLLDQIVAEHQNNPKTEKDEKQYYKDLVDVLHDVLKNESAEMPLTMDNDMFAAGTDTTFITIDWGMTELIMNPKSLKIAQAEVPIDFKGTDFEFIPFGAGRRICPGIAFAMSTIELSSSQLLHSFDWELPAGVTAIDLDMA</sequence>
<name>A0AA88J0M2_FICCA</name>
<evidence type="ECO:0000256" key="6">
    <source>
        <dbReference type="ARBA" id="ARBA00023033"/>
    </source>
</evidence>
<dbReference type="Proteomes" id="UP001187192">
    <property type="component" value="Unassembled WGS sequence"/>
</dbReference>
<dbReference type="PANTHER" id="PTHR47953:SF16">
    <property type="entry name" value="CYTOCHROME P450 71D8"/>
    <property type="match status" value="1"/>
</dbReference>
<dbReference type="GO" id="GO:0016705">
    <property type="term" value="F:oxidoreductase activity, acting on paired donors, with incorporation or reduction of molecular oxygen"/>
    <property type="evidence" value="ECO:0007669"/>
    <property type="project" value="InterPro"/>
</dbReference>
<organism evidence="8 9">
    <name type="scientific">Ficus carica</name>
    <name type="common">Common fig</name>
    <dbReference type="NCBI Taxonomy" id="3494"/>
    <lineage>
        <taxon>Eukaryota</taxon>
        <taxon>Viridiplantae</taxon>
        <taxon>Streptophyta</taxon>
        <taxon>Embryophyta</taxon>
        <taxon>Tracheophyta</taxon>
        <taxon>Spermatophyta</taxon>
        <taxon>Magnoliopsida</taxon>
        <taxon>eudicotyledons</taxon>
        <taxon>Gunneridae</taxon>
        <taxon>Pentapetalae</taxon>
        <taxon>rosids</taxon>
        <taxon>fabids</taxon>
        <taxon>Rosales</taxon>
        <taxon>Moraceae</taxon>
        <taxon>Ficeae</taxon>
        <taxon>Ficus</taxon>
    </lineage>
</organism>
<accession>A0AA88J0M2</accession>
<dbReference type="InterPro" id="IPR017972">
    <property type="entry name" value="Cyt_P450_CS"/>
</dbReference>
<dbReference type="Pfam" id="PF00067">
    <property type="entry name" value="p450"/>
    <property type="match status" value="2"/>
</dbReference>
<dbReference type="InterPro" id="IPR052306">
    <property type="entry name" value="CYP450_71D"/>
</dbReference>
<protein>
    <recommendedName>
        <fullName evidence="10">Cytochrome P450</fullName>
    </recommendedName>
</protein>
<keyword evidence="3 7" id="KW-0479">Metal-binding</keyword>
<keyword evidence="2 7" id="KW-0349">Heme</keyword>
<evidence type="ECO:0008006" key="10">
    <source>
        <dbReference type="Google" id="ProtNLM"/>
    </source>
</evidence>
<reference evidence="8" key="1">
    <citation type="submission" date="2023-07" db="EMBL/GenBank/DDBJ databases">
        <title>draft genome sequence of fig (Ficus carica).</title>
        <authorList>
            <person name="Takahashi T."/>
            <person name="Nishimura K."/>
        </authorList>
    </citation>
    <scope>NUCLEOTIDE SEQUENCE</scope>
</reference>
<keyword evidence="6 7" id="KW-0503">Monooxygenase</keyword>
<dbReference type="InterPro" id="IPR036396">
    <property type="entry name" value="Cyt_P450_sf"/>
</dbReference>
<proteinExistence type="inferred from homology"/>
<dbReference type="PROSITE" id="PS00086">
    <property type="entry name" value="CYTOCHROME_P450"/>
    <property type="match status" value="1"/>
</dbReference>
<keyword evidence="5 7" id="KW-0408">Iron</keyword>
<evidence type="ECO:0000256" key="5">
    <source>
        <dbReference type="ARBA" id="ARBA00023004"/>
    </source>
</evidence>
<evidence type="ECO:0000313" key="9">
    <source>
        <dbReference type="Proteomes" id="UP001187192"/>
    </source>
</evidence>
<evidence type="ECO:0000313" key="8">
    <source>
        <dbReference type="EMBL" id="GMN58596.1"/>
    </source>
</evidence>
<keyword evidence="9" id="KW-1185">Reference proteome</keyword>
<dbReference type="GO" id="GO:0020037">
    <property type="term" value="F:heme binding"/>
    <property type="evidence" value="ECO:0007669"/>
    <property type="project" value="InterPro"/>
</dbReference>
<keyword evidence="4 7" id="KW-0560">Oxidoreductase</keyword>
<comment type="similarity">
    <text evidence="1 7">Belongs to the cytochrome P450 family.</text>
</comment>